<dbReference type="EMBL" id="AP013059">
    <property type="protein sequence ID" value="BAN25217.1"/>
    <property type="molecule type" value="Genomic_DNA"/>
</dbReference>
<dbReference type="InterPro" id="IPR023753">
    <property type="entry name" value="FAD/NAD-binding_dom"/>
</dbReference>
<dbReference type="Pfam" id="PF07992">
    <property type="entry name" value="Pyr_redox_2"/>
    <property type="match status" value="1"/>
</dbReference>
<dbReference type="Proteomes" id="UP000013966">
    <property type="component" value="Chromosome 2"/>
</dbReference>
<dbReference type="HOGENOM" id="CLU_030705_1_2_4"/>
<reference evidence="3 4" key="1">
    <citation type="journal article" date="2013" name="Genome Announc.">
        <title>Complete Genome Sequence of Burkholderia sp. Strain RPE64, Bacterial Symbiont of the Bean Bug Riptortus pedestris.</title>
        <authorList>
            <person name="Shibata T.F."/>
            <person name="Maeda T."/>
            <person name="Nikoh N."/>
            <person name="Yamaguchi K."/>
            <person name="Oshima K."/>
            <person name="Hattori M."/>
            <person name="Nishiyama T."/>
            <person name="Hasebe M."/>
            <person name="Fukatsu T."/>
            <person name="Kikuchi Y."/>
            <person name="Shigenobu S."/>
        </authorList>
    </citation>
    <scope>NUCLEOTIDE SEQUENCE [LARGE SCALE GENOMIC DNA]</scope>
</reference>
<dbReference type="STRING" id="758793.BRPE64_BCDS05560"/>
<dbReference type="InterPro" id="IPR036188">
    <property type="entry name" value="FAD/NAD-bd_sf"/>
</dbReference>
<keyword evidence="4" id="KW-1185">Reference proteome</keyword>
<gene>
    <name evidence="3" type="ORF">BRPE64_BCDS05560</name>
</gene>
<sequence length="428" mass="44463">MTIEHADIAIVGAGPAGLSAARIAAQSGARVVLIDDNPRPGGQIWRQGPTLAPAAQLRRWLDETRAQPNLVVMNATKVGAAPGDKALLLEREGAPLTLRYSKLILATGARERLLPFEGWTLPGVTGAGGLQALVKGGLPVRGERIVVAGSGPLLLAVADTARRHGADVRAVIEQAPLGRVAKFVASLAWTPGKLAQAVALGVACYRTESVVVKAHGATRVEAVTIRTRGLDTTIAADRIACGYGLVPNALLALALGCAIDAADGADGAIRVDATQRTSLDDIFAAGECTGIGGMELASVEGALAAHAALALPADARLIRERERDRWRAFAGRVARAFELGAAARAMPPADTVLCRCEDVTLGEVARHADWRDAKLHTRCGMGPCQGRVCGEAASVWFGWPRASVRPPFAPVRIDTLIAARAAAGPPDA</sequence>
<dbReference type="Gene3D" id="3.50.50.60">
    <property type="entry name" value="FAD/NAD(P)-binding domain"/>
    <property type="match status" value="2"/>
</dbReference>
<evidence type="ECO:0000313" key="4">
    <source>
        <dbReference type="Proteomes" id="UP000013966"/>
    </source>
</evidence>
<proteinExistence type="predicted"/>
<dbReference type="SUPFAM" id="SSF51905">
    <property type="entry name" value="FAD/NAD(P)-binding domain"/>
    <property type="match status" value="1"/>
</dbReference>
<feature type="domain" description="FAD/NAD(P)-binding" evidence="2">
    <location>
        <begin position="7"/>
        <end position="298"/>
    </location>
</feature>
<dbReference type="RefSeq" id="WP_016354648.1">
    <property type="nucleotide sequence ID" value="NC_021294.1"/>
</dbReference>
<keyword evidence="1" id="KW-0560">Oxidoreductase</keyword>
<organism evidence="3 4">
    <name type="scientific">Caballeronia insecticola</name>
    <dbReference type="NCBI Taxonomy" id="758793"/>
    <lineage>
        <taxon>Bacteria</taxon>
        <taxon>Pseudomonadati</taxon>
        <taxon>Pseudomonadota</taxon>
        <taxon>Betaproteobacteria</taxon>
        <taxon>Burkholderiales</taxon>
        <taxon>Burkholderiaceae</taxon>
        <taxon>Caballeronia</taxon>
    </lineage>
</organism>
<name>R4X1U1_9BURK</name>
<evidence type="ECO:0000313" key="3">
    <source>
        <dbReference type="EMBL" id="BAN25217.1"/>
    </source>
</evidence>
<dbReference type="PANTHER" id="PTHR42949:SF3">
    <property type="entry name" value="ANAEROBIC GLYCEROL-3-PHOSPHATE DEHYDROGENASE SUBUNIT B"/>
    <property type="match status" value="1"/>
</dbReference>
<dbReference type="InterPro" id="IPR041854">
    <property type="entry name" value="BFD-like_2Fe2S-bd_dom_sf"/>
</dbReference>
<evidence type="ECO:0000259" key="2">
    <source>
        <dbReference type="Pfam" id="PF07992"/>
    </source>
</evidence>
<dbReference type="AlphaFoldDB" id="R4X1U1"/>
<protein>
    <submittedName>
        <fullName evidence="3">FAD-dependent pyridine nucleotide-disulfide oxidoreductase</fullName>
    </submittedName>
</protein>
<dbReference type="Gene3D" id="1.10.10.1100">
    <property type="entry name" value="BFD-like [2Fe-2S]-binding domain"/>
    <property type="match status" value="1"/>
</dbReference>
<dbReference type="PATRIC" id="fig|758793.3.peg.3462"/>
<dbReference type="PRINTS" id="PR00469">
    <property type="entry name" value="PNDRDTASEII"/>
</dbReference>
<accession>R4X1U1</accession>
<dbReference type="PANTHER" id="PTHR42949">
    <property type="entry name" value="ANAEROBIC GLYCEROL-3-PHOSPHATE DEHYDROGENASE SUBUNIT B"/>
    <property type="match status" value="1"/>
</dbReference>
<dbReference type="KEGG" id="buo:BRPE64_BCDS05560"/>
<dbReference type="InterPro" id="IPR051691">
    <property type="entry name" value="Metab_Enz_Cyan_OpOx_G3PDH"/>
</dbReference>
<evidence type="ECO:0000256" key="1">
    <source>
        <dbReference type="ARBA" id="ARBA00023002"/>
    </source>
</evidence>
<dbReference type="OrthoDB" id="9801699at2"/>
<dbReference type="GO" id="GO:0016491">
    <property type="term" value="F:oxidoreductase activity"/>
    <property type="evidence" value="ECO:0007669"/>
    <property type="project" value="UniProtKB-KW"/>
</dbReference>
<dbReference type="PRINTS" id="PR00368">
    <property type="entry name" value="FADPNR"/>
</dbReference>
<dbReference type="InterPro" id="IPR017224">
    <property type="entry name" value="Opine_Oxase_asu/HCN_bsu"/>
</dbReference>
<reference evidence="3 4" key="2">
    <citation type="journal article" date="2018" name="Int. J. Syst. Evol. Microbiol.">
        <title>Burkholderia insecticola sp. nov., a gut symbiotic bacterium of the bean bug Riptortus pedestris.</title>
        <authorList>
            <person name="Takeshita K."/>
            <person name="Tamaki H."/>
            <person name="Ohbayashi T."/>
            <person name="Meng X.-Y."/>
            <person name="Sone T."/>
            <person name="Mitani Y."/>
            <person name="Peeters C."/>
            <person name="Kikuchi Y."/>
            <person name="Vandamme P."/>
        </authorList>
    </citation>
    <scope>NUCLEOTIDE SEQUENCE [LARGE SCALE GENOMIC DNA]</scope>
    <source>
        <strain evidence="3">RPE64</strain>
    </source>
</reference>
<dbReference type="PIRSF" id="PIRSF037495">
    <property type="entry name" value="Opine_OX_OoxA/HcnB"/>
    <property type="match status" value="1"/>
</dbReference>